<dbReference type="EMBL" id="LJKE01000104">
    <property type="protein sequence ID" value="KZD55736.1"/>
    <property type="molecule type" value="Genomic_DNA"/>
</dbReference>
<organism evidence="1 2">
    <name type="scientific">Bacillus cereus</name>
    <dbReference type="NCBI Taxonomy" id="1396"/>
    <lineage>
        <taxon>Bacteria</taxon>
        <taxon>Bacillati</taxon>
        <taxon>Bacillota</taxon>
        <taxon>Bacilli</taxon>
        <taxon>Bacillales</taxon>
        <taxon>Bacillaceae</taxon>
        <taxon>Bacillus</taxon>
        <taxon>Bacillus cereus group</taxon>
    </lineage>
</organism>
<dbReference type="RefSeq" id="WP_063262997.1">
    <property type="nucleotide sequence ID" value="NZ_LJKE01000104.1"/>
</dbReference>
<protein>
    <submittedName>
        <fullName evidence="1">Uncharacterized protein</fullName>
    </submittedName>
</protein>
<dbReference type="AlphaFoldDB" id="A0A164LEQ7"/>
<comment type="caution">
    <text evidence="1">The sequence shown here is derived from an EMBL/GenBank/DDBJ whole genome shotgun (WGS) entry which is preliminary data.</text>
</comment>
<dbReference type="PATRIC" id="fig|1396.535.peg.6053"/>
<evidence type="ECO:0000313" key="1">
    <source>
        <dbReference type="EMBL" id="KZD55736.1"/>
    </source>
</evidence>
<evidence type="ECO:0000313" key="2">
    <source>
        <dbReference type="Proteomes" id="UP000076482"/>
    </source>
</evidence>
<dbReference type="Proteomes" id="UP000076482">
    <property type="component" value="Unassembled WGS sequence"/>
</dbReference>
<sequence length="115" mass="13397">MNNAAWRNDENNRRERRVGFSGLAINSPVDSNNEPIEYIRMMNEKLDEQLSFSKSTEFLVLAMYESVLIENLGLSFDINGSYPFNAETIRAVLDKHNYRYRDGKSMVNDIVLKVW</sequence>
<proteinExistence type="predicted"/>
<name>A0A164LEQ7_BACCE</name>
<gene>
    <name evidence="1" type="ORF">B4088_5481</name>
</gene>
<accession>A0A164LEQ7</accession>
<reference evidence="1 2" key="1">
    <citation type="submission" date="2015-09" db="EMBL/GenBank/DDBJ databases">
        <title>Bacillus cereus food isolates.</title>
        <authorList>
            <person name="Boekhorst J."/>
        </authorList>
    </citation>
    <scope>NUCLEOTIDE SEQUENCE [LARGE SCALE GENOMIC DNA]</scope>
    <source>
        <strain evidence="1 2">B4088</strain>
    </source>
</reference>